<keyword evidence="3" id="KW-0150">Chloroplast</keyword>
<evidence type="ECO:0000256" key="5">
    <source>
        <dbReference type="ARBA" id="ARBA00022640"/>
    </source>
</evidence>
<dbReference type="InterPro" id="IPR000668">
    <property type="entry name" value="Peptidase_C1A_C"/>
</dbReference>
<dbReference type="InterPro" id="IPR000169">
    <property type="entry name" value="Pept_cys_AS"/>
</dbReference>
<comment type="subcellular location">
    <subcellularLocation>
        <location evidence="1">Plastid</location>
        <location evidence="1">Chloroplast</location>
    </subcellularLocation>
</comment>
<organism evidence="12 13">
    <name type="scientific">Brassica rapa subsp. trilocularis</name>
    <dbReference type="NCBI Taxonomy" id="1813537"/>
    <lineage>
        <taxon>Eukaryota</taxon>
        <taxon>Viridiplantae</taxon>
        <taxon>Streptophyta</taxon>
        <taxon>Embryophyta</taxon>
        <taxon>Tracheophyta</taxon>
        <taxon>Spermatophyta</taxon>
        <taxon>Magnoliopsida</taxon>
        <taxon>eudicotyledons</taxon>
        <taxon>Gunneridae</taxon>
        <taxon>Pentapetalae</taxon>
        <taxon>rosids</taxon>
        <taxon>malvids</taxon>
        <taxon>Brassicales</taxon>
        <taxon>Brassicaceae</taxon>
        <taxon>Brassiceae</taxon>
        <taxon>Brassica</taxon>
    </lineage>
</organism>
<dbReference type="InterPro" id="IPR025660">
    <property type="entry name" value="Pept_his_AS"/>
</dbReference>
<protein>
    <submittedName>
        <fullName evidence="12">Uncharacterized protein</fullName>
    </submittedName>
</protein>
<dbReference type="InterPro" id="IPR016084">
    <property type="entry name" value="Haem_Oase-like_multi-hlx"/>
</dbReference>
<keyword evidence="5" id="KW-0934">Plastid</keyword>
<evidence type="ECO:0000256" key="6">
    <source>
        <dbReference type="ARBA" id="ARBA00022946"/>
    </source>
</evidence>
<evidence type="ECO:0000256" key="4">
    <source>
        <dbReference type="ARBA" id="ARBA00022531"/>
    </source>
</evidence>
<keyword evidence="6" id="KW-0809">Transit peptide</keyword>
<evidence type="ECO:0000256" key="7">
    <source>
        <dbReference type="ARBA" id="ARBA00023157"/>
    </source>
</evidence>
<reference evidence="12 13" key="1">
    <citation type="submission" date="2021-03" db="EMBL/GenBank/DDBJ databases">
        <authorList>
            <person name="King G.J."/>
            <person name="Bancroft I."/>
            <person name="Baten A."/>
            <person name="Bloomfield J."/>
            <person name="Borpatragohain P."/>
            <person name="He Z."/>
            <person name="Irish N."/>
            <person name="Irwin J."/>
            <person name="Liu K."/>
            <person name="Mauleon R.P."/>
            <person name="Moore J."/>
            <person name="Morris R."/>
            <person name="Ostergaard L."/>
            <person name="Wang B."/>
            <person name="Wells R."/>
        </authorList>
    </citation>
    <scope>NUCLEOTIDE SEQUENCE [LARGE SCALE GENOMIC DNA]</scope>
    <source>
        <strain evidence="12">R-o-18</strain>
        <tissue evidence="12">Leaf</tissue>
    </source>
</reference>
<dbReference type="Pfam" id="PF01126">
    <property type="entry name" value="Heme_oxygenase"/>
    <property type="match status" value="1"/>
</dbReference>
<keyword evidence="7" id="KW-1015">Disulfide bond</keyword>
<dbReference type="InterPro" id="IPR016951">
    <property type="entry name" value="Haem_Oase_decyc_pln"/>
</dbReference>
<evidence type="ECO:0000256" key="8">
    <source>
        <dbReference type="SAM" id="MobiDB-lite"/>
    </source>
</evidence>
<sequence>MLRISSLYSGSSRWCVVTSVAKFVAAFHAFDAAACSGSSSPCVSSDSHGFISFFSTLGISILSCLCAMYASIHCVYVSRIAFDAAVYLTSMVALLYLNNFSMIGELSIADYFQQWMNNFSRVYSNEPKKQTRLEVFKKNFAFIENLNTKAIIFKNPQLTSFHFAFSPPKPLLARPGNQNLRMSTNKTSVVIAATTAPAASEKQKKRYPGESKGFVEEMRFVAMKLHTKEQAKEGEKETKSPEERPVAKWEPTVDDAEFKNTGLERSEKLAIDLEWFKEQGYEIPEPTAPGKTYSQYLKDLAEKDPQAFICHFYNIYFAHSAGGRMIGRKVAERILEGRELEFYKWDGELSQLLQNVREKLNKVAQEWTREEKNHCLEETDKSFKYSVDLRITQATSRVTFHESSIADFHQQWMIQFSRVYSSESEKQTRLKVFKKNLEFIENFNTKGDQSYKLGVNEFTDWTEEEFLATHTGLSDINVTSPSKGINETMSSWNWNVSNLVSDSKDWRMEGAVTPVKVQGECGGCWAFSAVAAVEGLTKIARENLVSLSEQQLLDCARPGNNGCNGGTMQNAFNYIVSNRGISSEDAYPYKVKDGSCGSNAKPAMQITGFKDVPQNNERALLEAVSRQPVSVGIAGRGDSFIHYSSGVYNAPDCGTTVTHAVTIVGYGTSPEGIKYWLAKNSWGETWGERGYIRLRRDVEWPQGMCGVAQYASYPRERMRRETKRELSSTFAAARVGLRTEIPTSLGTSALDGGSTTSGSHPQTETSSFPSSHHKPSSFLPVQATCSTAEIKRNGQT</sequence>
<dbReference type="InterPro" id="IPR016053">
    <property type="entry name" value="Haem_Oase-like"/>
</dbReference>
<feature type="domain" description="Peptidase C1A papain C-terminal" evidence="10">
    <location>
        <begin position="500"/>
        <end position="715"/>
    </location>
</feature>
<feature type="transmembrane region" description="Helical" evidence="9">
    <location>
        <begin position="12"/>
        <end position="30"/>
    </location>
</feature>
<keyword evidence="9" id="KW-0812">Transmembrane</keyword>
<gene>
    <name evidence="12" type="primary">A09p048300.1_BraROA</name>
    <name evidence="12" type="ORF">IGI04_036714</name>
</gene>
<dbReference type="PANTHER" id="PTHR35703:SF7">
    <property type="entry name" value="(RAPE) HYPOTHETICAL PROTEIN"/>
    <property type="match status" value="1"/>
</dbReference>
<dbReference type="SMART" id="SM00848">
    <property type="entry name" value="Inhibitor_I29"/>
    <property type="match status" value="2"/>
</dbReference>
<dbReference type="SUPFAM" id="SSF48613">
    <property type="entry name" value="Heme oxygenase-like"/>
    <property type="match status" value="1"/>
</dbReference>
<dbReference type="Gene3D" id="3.90.70.10">
    <property type="entry name" value="Cysteine proteinases"/>
    <property type="match status" value="1"/>
</dbReference>
<dbReference type="PANTHER" id="PTHR35703">
    <property type="entry name" value="HEME OXYGENASE 1, CHLOROPLASTIC-RELATED"/>
    <property type="match status" value="1"/>
</dbReference>
<feature type="domain" description="Cathepsin propeptide inhibitor" evidence="11">
    <location>
        <begin position="409"/>
        <end position="466"/>
    </location>
</feature>
<dbReference type="Proteomes" id="UP000823674">
    <property type="component" value="Chromosome A09"/>
</dbReference>
<dbReference type="InterPro" id="IPR039417">
    <property type="entry name" value="Peptidase_C1A_papain-like"/>
</dbReference>
<feature type="region of interest" description="Disordered" evidence="8">
    <location>
        <begin position="228"/>
        <end position="247"/>
    </location>
</feature>
<dbReference type="InterPro" id="IPR025661">
    <property type="entry name" value="Pept_asp_AS"/>
</dbReference>
<dbReference type="InterPro" id="IPR038765">
    <property type="entry name" value="Papain-like_cys_pep_sf"/>
</dbReference>
<dbReference type="Gene3D" id="1.10.287.2250">
    <property type="match status" value="1"/>
</dbReference>
<dbReference type="Gene3D" id="1.20.910.10">
    <property type="entry name" value="Heme oxygenase-like"/>
    <property type="match status" value="1"/>
</dbReference>
<dbReference type="Pfam" id="PF00112">
    <property type="entry name" value="Peptidase_C1"/>
    <property type="match status" value="1"/>
</dbReference>
<dbReference type="CDD" id="cd02248">
    <property type="entry name" value="Peptidase_C1A"/>
    <property type="match status" value="1"/>
</dbReference>
<evidence type="ECO:0000256" key="2">
    <source>
        <dbReference type="ARBA" id="ARBA00006134"/>
    </source>
</evidence>
<feature type="transmembrane region" description="Helical" evidence="9">
    <location>
        <begin position="50"/>
        <end position="69"/>
    </location>
</feature>
<feature type="region of interest" description="Disordered" evidence="8">
    <location>
        <begin position="743"/>
        <end position="783"/>
    </location>
</feature>
<dbReference type="SMART" id="SM00645">
    <property type="entry name" value="Pept_C1"/>
    <property type="match status" value="1"/>
</dbReference>
<name>A0ABQ7LI91_BRACM</name>
<comment type="caution">
    <text evidence="12">The sequence shown here is derived from an EMBL/GenBank/DDBJ whole genome shotgun (WGS) entry which is preliminary data.</text>
</comment>
<evidence type="ECO:0000256" key="1">
    <source>
        <dbReference type="ARBA" id="ARBA00004229"/>
    </source>
</evidence>
<dbReference type="PRINTS" id="PR00705">
    <property type="entry name" value="PAPAIN"/>
</dbReference>
<feature type="domain" description="Cathepsin propeptide inhibitor" evidence="11">
    <location>
        <begin position="112"/>
        <end position="153"/>
    </location>
</feature>
<dbReference type="PROSITE" id="PS00640">
    <property type="entry name" value="THIOL_PROTEASE_ASN"/>
    <property type="match status" value="1"/>
</dbReference>
<evidence type="ECO:0000256" key="9">
    <source>
        <dbReference type="SAM" id="Phobius"/>
    </source>
</evidence>
<feature type="transmembrane region" description="Helical" evidence="9">
    <location>
        <begin position="76"/>
        <end position="97"/>
    </location>
</feature>
<evidence type="ECO:0000313" key="12">
    <source>
        <dbReference type="EMBL" id="KAG5385244.1"/>
    </source>
</evidence>
<dbReference type="PROSITE" id="PS00139">
    <property type="entry name" value="THIOL_PROTEASE_CYS"/>
    <property type="match status" value="1"/>
</dbReference>
<keyword evidence="4" id="KW-0602">Photosynthesis</keyword>
<dbReference type="SUPFAM" id="SSF54001">
    <property type="entry name" value="Cysteine proteinases"/>
    <property type="match status" value="2"/>
</dbReference>
<accession>A0ABQ7LI91</accession>
<evidence type="ECO:0000259" key="11">
    <source>
        <dbReference type="SMART" id="SM00848"/>
    </source>
</evidence>
<dbReference type="PROSITE" id="PS00639">
    <property type="entry name" value="THIOL_PROTEASE_HIS"/>
    <property type="match status" value="1"/>
</dbReference>
<feature type="compositionally biased region" description="Polar residues" evidence="8">
    <location>
        <begin position="743"/>
        <end position="765"/>
    </location>
</feature>
<dbReference type="CDD" id="cd19165">
    <property type="entry name" value="HemeO"/>
    <property type="match status" value="1"/>
</dbReference>
<dbReference type="InterPro" id="IPR013201">
    <property type="entry name" value="Prot_inhib_I29"/>
</dbReference>
<dbReference type="EMBL" id="JADBGQ010000008">
    <property type="protein sequence ID" value="KAG5385244.1"/>
    <property type="molecule type" value="Genomic_DNA"/>
</dbReference>
<proteinExistence type="inferred from homology"/>
<evidence type="ECO:0000259" key="10">
    <source>
        <dbReference type="SMART" id="SM00645"/>
    </source>
</evidence>
<keyword evidence="9" id="KW-1133">Transmembrane helix</keyword>
<comment type="similarity">
    <text evidence="2">Belongs to the heme oxygenase family.</text>
</comment>
<evidence type="ECO:0000313" key="13">
    <source>
        <dbReference type="Proteomes" id="UP000823674"/>
    </source>
</evidence>
<dbReference type="InterPro" id="IPR002051">
    <property type="entry name" value="Haem_Oase"/>
</dbReference>
<keyword evidence="13" id="KW-1185">Reference proteome</keyword>
<evidence type="ECO:0000256" key="3">
    <source>
        <dbReference type="ARBA" id="ARBA00022528"/>
    </source>
</evidence>
<dbReference type="Pfam" id="PF08246">
    <property type="entry name" value="Inhibitor_I29"/>
    <property type="match status" value="2"/>
</dbReference>
<keyword evidence="9" id="KW-0472">Membrane</keyword>